<protein>
    <submittedName>
        <fullName evidence="3">Xylose isomerase</fullName>
    </submittedName>
</protein>
<feature type="domain" description="Xylose isomerase-like TIM barrel" evidence="2">
    <location>
        <begin position="52"/>
        <end position="313"/>
    </location>
</feature>
<dbReference type="RefSeq" id="WP_284253781.1">
    <property type="nucleotide sequence ID" value="NZ_BAAAQO010000002.1"/>
</dbReference>
<keyword evidence="3" id="KW-0413">Isomerase</keyword>
<organism evidence="3 4">
    <name type="scientific">Pseudolysinimonas kribbensis</name>
    <dbReference type="NCBI Taxonomy" id="433641"/>
    <lineage>
        <taxon>Bacteria</taxon>
        <taxon>Bacillati</taxon>
        <taxon>Actinomycetota</taxon>
        <taxon>Actinomycetes</taxon>
        <taxon>Micrococcales</taxon>
        <taxon>Microbacteriaceae</taxon>
        <taxon>Pseudolysinimonas</taxon>
    </lineage>
</organism>
<dbReference type="GO" id="GO:0016853">
    <property type="term" value="F:isomerase activity"/>
    <property type="evidence" value="ECO:0007669"/>
    <property type="project" value="UniProtKB-KW"/>
</dbReference>
<dbReference type="Proteomes" id="UP001157034">
    <property type="component" value="Unassembled WGS sequence"/>
</dbReference>
<evidence type="ECO:0000256" key="1">
    <source>
        <dbReference type="ARBA" id="ARBA00023277"/>
    </source>
</evidence>
<keyword evidence="4" id="KW-1185">Reference proteome</keyword>
<dbReference type="SUPFAM" id="SSF51658">
    <property type="entry name" value="Xylose isomerase-like"/>
    <property type="match status" value="1"/>
</dbReference>
<sequence length="321" mass="34724">MTVTDTATTTRAFGVDLITFFDPGFWGLGERGDLQEFARREPRRVWDTMLGALLEAGVSELEMTFPPADRLTALAAYGSAEAFVAELQRRELHVVSGYFGDIEHAADVTDPATRAAILEAAEAESAFLASIGASFLVAGLPMRRNNERGDGLAPVDLATAAPIADIANEVGAVAQRHGITLALHPESHSVFWTPRDVDLFLLLTDPFLVAFCPDTGHIVLGGGDPVQLVSRHRERVVMAHWKDATGPFREHVLVDDQVFGRHKPYFRPAGEGVVDWRAFAATLAGIGYEGGILLELDTASDPVAQLVAAREYLEHATQGLL</sequence>
<dbReference type="InterPro" id="IPR050312">
    <property type="entry name" value="IolE/XylAMocC-like"/>
</dbReference>
<evidence type="ECO:0000313" key="3">
    <source>
        <dbReference type="EMBL" id="GMA94910.1"/>
    </source>
</evidence>
<name>A0ABQ6K5P2_9MICO</name>
<dbReference type="PANTHER" id="PTHR12110">
    <property type="entry name" value="HYDROXYPYRUVATE ISOMERASE"/>
    <property type="match status" value="1"/>
</dbReference>
<proteinExistence type="predicted"/>
<evidence type="ECO:0000259" key="2">
    <source>
        <dbReference type="Pfam" id="PF01261"/>
    </source>
</evidence>
<dbReference type="PANTHER" id="PTHR12110:SF41">
    <property type="entry name" value="INOSOSE DEHYDRATASE"/>
    <property type="match status" value="1"/>
</dbReference>
<accession>A0ABQ6K5P2</accession>
<dbReference type="EMBL" id="BSVB01000001">
    <property type="protein sequence ID" value="GMA94910.1"/>
    <property type="molecule type" value="Genomic_DNA"/>
</dbReference>
<dbReference type="Gene3D" id="3.20.20.150">
    <property type="entry name" value="Divalent-metal-dependent TIM barrel enzymes"/>
    <property type="match status" value="1"/>
</dbReference>
<dbReference type="InterPro" id="IPR036237">
    <property type="entry name" value="Xyl_isomerase-like_sf"/>
</dbReference>
<keyword evidence="1" id="KW-0119">Carbohydrate metabolism</keyword>
<dbReference type="Pfam" id="PF01261">
    <property type="entry name" value="AP_endonuc_2"/>
    <property type="match status" value="1"/>
</dbReference>
<gene>
    <name evidence="3" type="ORF">GCM10025881_17340</name>
</gene>
<dbReference type="InterPro" id="IPR013022">
    <property type="entry name" value="Xyl_isomerase-like_TIM-brl"/>
</dbReference>
<evidence type="ECO:0000313" key="4">
    <source>
        <dbReference type="Proteomes" id="UP001157034"/>
    </source>
</evidence>
<comment type="caution">
    <text evidence="3">The sequence shown here is derived from an EMBL/GenBank/DDBJ whole genome shotgun (WGS) entry which is preliminary data.</text>
</comment>
<reference evidence="4" key="1">
    <citation type="journal article" date="2019" name="Int. J. Syst. Evol. Microbiol.">
        <title>The Global Catalogue of Microorganisms (GCM) 10K type strain sequencing project: providing services to taxonomists for standard genome sequencing and annotation.</title>
        <authorList>
            <consortium name="The Broad Institute Genomics Platform"/>
            <consortium name="The Broad Institute Genome Sequencing Center for Infectious Disease"/>
            <person name="Wu L."/>
            <person name="Ma J."/>
        </authorList>
    </citation>
    <scope>NUCLEOTIDE SEQUENCE [LARGE SCALE GENOMIC DNA]</scope>
    <source>
        <strain evidence="4">NBRC 108894</strain>
    </source>
</reference>